<evidence type="ECO:0000259" key="9">
    <source>
        <dbReference type="PROSITE" id="PS50003"/>
    </source>
</evidence>
<feature type="compositionally biased region" description="Low complexity" evidence="7">
    <location>
        <begin position="973"/>
        <end position="987"/>
    </location>
</feature>
<dbReference type="PROSITE" id="PS50003">
    <property type="entry name" value="PH_DOMAIN"/>
    <property type="match status" value="1"/>
</dbReference>
<dbReference type="EnsemblMetazoa" id="XM_030974192">
    <property type="protein sequence ID" value="XP_030830052"/>
    <property type="gene ID" value="LOC100893604"/>
</dbReference>
<reference evidence="12" key="1">
    <citation type="submission" date="2015-02" db="EMBL/GenBank/DDBJ databases">
        <title>Genome sequencing for Strongylocentrotus purpuratus.</title>
        <authorList>
            <person name="Murali S."/>
            <person name="Liu Y."/>
            <person name="Vee V."/>
            <person name="English A."/>
            <person name="Wang M."/>
            <person name="Skinner E."/>
            <person name="Han Y."/>
            <person name="Muzny D.M."/>
            <person name="Worley K.C."/>
            <person name="Gibbs R.A."/>
        </authorList>
    </citation>
    <scope>NUCLEOTIDE SEQUENCE</scope>
</reference>
<evidence type="ECO:0000256" key="7">
    <source>
        <dbReference type="SAM" id="MobiDB-lite"/>
    </source>
</evidence>
<dbReference type="InterPro" id="IPR028570">
    <property type="entry name" value="Kalirin_TRIO_SH3_1"/>
</dbReference>
<dbReference type="Pfam" id="PF23323">
    <property type="entry name" value="Spectrin_6"/>
    <property type="match status" value="1"/>
</dbReference>
<dbReference type="GO" id="GO:0005085">
    <property type="term" value="F:guanyl-nucleotide exchange factor activity"/>
    <property type="evidence" value="ECO:0000318"/>
    <property type="project" value="GO_Central"/>
</dbReference>
<evidence type="ECO:0000313" key="11">
    <source>
        <dbReference type="EnsemblMetazoa" id="XP_030830052"/>
    </source>
</evidence>
<dbReference type="InterPro" id="IPR001849">
    <property type="entry name" value="PH_domain"/>
</dbReference>
<dbReference type="InterPro" id="IPR055251">
    <property type="entry name" value="SOS1_NGEF_PH"/>
</dbReference>
<evidence type="ECO:0008006" key="13">
    <source>
        <dbReference type="Google" id="ProtNLM"/>
    </source>
</evidence>
<dbReference type="OMA" id="CAARASY"/>
<dbReference type="InterPro" id="IPR000219">
    <property type="entry name" value="DH_dom"/>
</dbReference>
<evidence type="ECO:0000256" key="5">
    <source>
        <dbReference type="ARBA" id="ARBA00022658"/>
    </source>
</evidence>
<dbReference type="InterPro" id="IPR051336">
    <property type="entry name" value="RhoGEF_Guanine_NuclExch_SF"/>
</dbReference>
<dbReference type="GO" id="GO:0005737">
    <property type="term" value="C:cytoplasm"/>
    <property type="evidence" value="ECO:0000318"/>
    <property type="project" value="GO_Central"/>
</dbReference>
<dbReference type="PANTHER" id="PTHR22826">
    <property type="entry name" value="RHO GUANINE EXCHANGE FACTOR-RELATED"/>
    <property type="match status" value="1"/>
</dbReference>
<dbReference type="SMART" id="SM00233">
    <property type="entry name" value="PH"/>
    <property type="match status" value="1"/>
</dbReference>
<dbReference type="FunFam" id="1.20.900.10:FF:000001">
    <property type="entry name" value="Guanine nucleotide exchange factor DBS"/>
    <property type="match status" value="1"/>
</dbReference>
<proteinExistence type="predicted"/>
<evidence type="ECO:0000259" key="10">
    <source>
        <dbReference type="PROSITE" id="PS50010"/>
    </source>
</evidence>
<dbReference type="InterPro" id="IPR002017">
    <property type="entry name" value="Spectrin_repeat"/>
</dbReference>
<evidence type="ECO:0000256" key="1">
    <source>
        <dbReference type="ARBA" id="ARBA00004496"/>
    </source>
</evidence>
<dbReference type="PANTHER" id="PTHR22826:SF106">
    <property type="entry name" value="TRIO, ISOFORM A"/>
    <property type="match status" value="1"/>
</dbReference>
<name>A0A7M7N1Y0_STRPU</name>
<feature type="compositionally biased region" description="Low complexity" evidence="7">
    <location>
        <begin position="936"/>
        <end position="957"/>
    </location>
</feature>
<dbReference type="FunCoup" id="A0A7M7N1Y0">
    <property type="interactions" value="1093"/>
</dbReference>
<dbReference type="SUPFAM" id="SSF50044">
    <property type="entry name" value="SH3-domain"/>
    <property type="match status" value="1"/>
</dbReference>
<dbReference type="RefSeq" id="XP_030830052.1">
    <property type="nucleotide sequence ID" value="XM_030974192.1"/>
</dbReference>
<dbReference type="CDD" id="cd00176">
    <property type="entry name" value="SPEC"/>
    <property type="match status" value="2"/>
</dbReference>
<reference evidence="11" key="2">
    <citation type="submission" date="2021-01" db="UniProtKB">
        <authorList>
            <consortium name="EnsemblMetazoa"/>
        </authorList>
    </citation>
    <scope>IDENTIFICATION</scope>
</reference>
<dbReference type="InterPro" id="IPR047054">
    <property type="entry name" value="Kalirin_TRIO_PH_1"/>
</dbReference>
<dbReference type="InterPro" id="IPR001452">
    <property type="entry name" value="SH3_domain"/>
</dbReference>
<dbReference type="Gene3D" id="1.20.900.10">
    <property type="entry name" value="Dbl homology (DH) domain"/>
    <property type="match status" value="1"/>
</dbReference>
<dbReference type="CDD" id="cd13240">
    <property type="entry name" value="PH1_Kalirin_Trio_like"/>
    <property type="match status" value="1"/>
</dbReference>
<accession>A0A7M7N1Y0</accession>
<dbReference type="SUPFAM" id="SSF50729">
    <property type="entry name" value="PH domain-like"/>
    <property type="match status" value="1"/>
</dbReference>
<keyword evidence="2 6" id="KW-0728">SH3 domain</keyword>
<dbReference type="InterPro" id="IPR011993">
    <property type="entry name" value="PH-like_dom_sf"/>
</dbReference>
<evidence type="ECO:0000259" key="8">
    <source>
        <dbReference type="PROSITE" id="PS50002"/>
    </source>
</evidence>
<dbReference type="PROSITE" id="PS50002">
    <property type="entry name" value="SH3"/>
    <property type="match status" value="1"/>
</dbReference>
<keyword evidence="5" id="KW-0344">Guanine-nucleotide releasing factor</keyword>
<dbReference type="SMART" id="SM00325">
    <property type="entry name" value="RhoGEF"/>
    <property type="match status" value="1"/>
</dbReference>
<evidence type="ECO:0000256" key="4">
    <source>
        <dbReference type="ARBA" id="ARBA00022553"/>
    </source>
</evidence>
<feature type="domain" description="PH" evidence="9">
    <location>
        <begin position="803"/>
        <end position="915"/>
    </location>
</feature>
<evidence type="ECO:0000313" key="12">
    <source>
        <dbReference type="Proteomes" id="UP000007110"/>
    </source>
</evidence>
<dbReference type="SMART" id="SM00150">
    <property type="entry name" value="SPEC"/>
    <property type="match status" value="4"/>
</dbReference>
<dbReference type="OrthoDB" id="10256089at2759"/>
<dbReference type="SMART" id="SM00326">
    <property type="entry name" value="SH3"/>
    <property type="match status" value="1"/>
</dbReference>
<dbReference type="KEGG" id="spu:100893604"/>
<evidence type="ECO:0000256" key="2">
    <source>
        <dbReference type="ARBA" id="ARBA00022443"/>
    </source>
</evidence>
<dbReference type="InParanoid" id="A0A7M7N1Y0"/>
<dbReference type="InterPro" id="IPR035899">
    <property type="entry name" value="DBL_dom_sf"/>
</dbReference>
<dbReference type="Pfam" id="PF00435">
    <property type="entry name" value="Spectrin"/>
    <property type="match status" value="2"/>
</dbReference>
<sequence>MSVAFHQHSKELSIWYKELQESLRSSIVSEAVDGAEKDLAEFEHQRTITVDASVNTIGIGQNLIDQLRQIEMDTKKANYSDTCHHIDGMLNNLEDGRSKLDDLWATRRLKLELCLQLRHFERDALELLSQLPIWTQEMHNRDYSFDLDAADFILKSHLELVESIQENTVQLIQKGRDLVQLFDSAGKVSMRTGSIPAQTRITVLLDDIRDAYLELEDVSESRRIQLEQCRDLRQFEVDAEQVETWIHTAEKMLAVAAIPNSLNEAEQLQAEHQQFELAIEKTQESAIRLHDTAYKLLESRHYDSERIQGIASSIERRWQALVMQSEDRRKLFQYAASFYKTSEQVQSVLEDLEREYTREEDLCGGGSGDRSPPQVSDADIAKHMSRHQDQKESFLRACTMARRNAESFLKYLKKCNVYSSQQGSTMADRTRGPEGYVKRILEELLLQEDKVLDHWTQKKKRFDQCLQYVLFEASARQALNWIHDTGEFYLSTHTKLGEDKEETEGLLTEYNEFKSAAKENGEKVKLLLRLADSQLEKGQSHATRIKSWVSAVDKRYRDFSLRMDKYRVQLEGKLGLSHEDDGNLSLDHRKSDSSLELKFRDAAKGGGEEKRKSARKREFIMAELLQTEQAYVRDLHCCITNYMCEMMASVGEVPGGIIGKEHIIFGNIEEIYAFHKDVFLKELEKYESMPEDVGHCFVTWADKFQMYVTYCKNKPDSNALLVEHGGAFFDEMQKKHNLGLSVQAYIIKPVQRITKYQLLLKDLLATCEEGRGEIQDALDVMLTVPKKANDAMHVSMLEGFDDYLRAHGEVILQDAFQVWDTKQIFRKGRERHIFLFEMFLVFSKETKDSTGKTKYMYKSKMDMSDLGITEHIEGDHCKFALWTGRTPSSDNRIVLKAQSMDNKQEWIRRLREVVQDRQIHPRAALIDTVKFSKTSFTKSAPSTSSSLSQKSSRSYNSEESLNDESLLGGYDRNSITSVSTNNTNYTDNSDRDSTRMSTECGVVVEDFEASSSRELMVSRGQTVEILDQLYEKNRDWYLIRTLAQDNATPIEGLVPASCIRVPSQRYSSSSLGMWHDVSCMV</sequence>
<dbReference type="Gene3D" id="2.30.29.30">
    <property type="entry name" value="Pleckstrin-homology domain (PH domain)/Phosphotyrosine-binding domain (PTB)"/>
    <property type="match status" value="1"/>
</dbReference>
<dbReference type="Pfam" id="PF00621">
    <property type="entry name" value="RhoGEF"/>
    <property type="match status" value="1"/>
</dbReference>
<feature type="domain" description="DH" evidence="10">
    <location>
        <begin position="616"/>
        <end position="791"/>
    </location>
</feature>
<dbReference type="GO" id="GO:0007411">
    <property type="term" value="P:axon guidance"/>
    <property type="evidence" value="ECO:0000318"/>
    <property type="project" value="GO_Central"/>
</dbReference>
<protein>
    <recommendedName>
        <fullName evidence="13">Kalirin</fullName>
    </recommendedName>
</protein>
<dbReference type="PROSITE" id="PS50010">
    <property type="entry name" value="DH_2"/>
    <property type="match status" value="1"/>
</dbReference>
<dbReference type="SUPFAM" id="SSF46966">
    <property type="entry name" value="Spectrin repeat"/>
    <property type="match status" value="3"/>
</dbReference>
<dbReference type="GO" id="GO:0019898">
    <property type="term" value="C:extrinsic component of membrane"/>
    <property type="evidence" value="ECO:0000318"/>
    <property type="project" value="GO_Central"/>
</dbReference>
<dbReference type="Gene3D" id="1.20.58.60">
    <property type="match status" value="3"/>
</dbReference>
<dbReference type="InterPro" id="IPR018159">
    <property type="entry name" value="Spectrin/alpha-actinin"/>
</dbReference>
<keyword evidence="12" id="KW-1185">Reference proteome</keyword>
<feature type="domain" description="SH3" evidence="8">
    <location>
        <begin position="996"/>
        <end position="1064"/>
    </location>
</feature>
<keyword evidence="4" id="KW-0597">Phosphoprotein</keyword>
<dbReference type="CDD" id="cd11852">
    <property type="entry name" value="SH3_Kalirin_1"/>
    <property type="match status" value="1"/>
</dbReference>
<evidence type="ECO:0000256" key="6">
    <source>
        <dbReference type="PROSITE-ProRule" id="PRU00192"/>
    </source>
</evidence>
<evidence type="ECO:0000256" key="3">
    <source>
        <dbReference type="ARBA" id="ARBA00022490"/>
    </source>
</evidence>
<dbReference type="Gene3D" id="2.30.30.40">
    <property type="entry name" value="SH3 Domains"/>
    <property type="match status" value="1"/>
</dbReference>
<dbReference type="InterPro" id="IPR058918">
    <property type="entry name" value="KALRN/TRIO-like_spectrin"/>
</dbReference>
<comment type="subcellular location">
    <subcellularLocation>
        <location evidence="1">Cytoplasm</location>
    </subcellularLocation>
</comment>
<dbReference type="SUPFAM" id="SSF48065">
    <property type="entry name" value="DBL homology domain (DH-domain)"/>
    <property type="match status" value="1"/>
</dbReference>
<dbReference type="InterPro" id="IPR036028">
    <property type="entry name" value="SH3-like_dom_sf"/>
</dbReference>
<keyword evidence="3" id="KW-0963">Cytoplasm</keyword>
<organism evidence="11 12">
    <name type="scientific">Strongylocentrotus purpuratus</name>
    <name type="common">Purple sea urchin</name>
    <dbReference type="NCBI Taxonomy" id="7668"/>
    <lineage>
        <taxon>Eukaryota</taxon>
        <taxon>Metazoa</taxon>
        <taxon>Echinodermata</taxon>
        <taxon>Eleutherozoa</taxon>
        <taxon>Echinozoa</taxon>
        <taxon>Echinoidea</taxon>
        <taxon>Euechinoidea</taxon>
        <taxon>Echinacea</taxon>
        <taxon>Camarodonta</taxon>
        <taxon>Echinidea</taxon>
        <taxon>Strongylocentrotidae</taxon>
        <taxon>Strongylocentrotus</taxon>
    </lineage>
</organism>
<dbReference type="AlphaFoldDB" id="A0A7M7N1Y0"/>
<dbReference type="CDD" id="cd00160">
    <property type="entry name" value="RhoGEF"/>
    <property type="match status" value="1"/>
</dbReference>
<feature type="region of interest" description="Disordered" evidence="7">
    <location>
        <begin position="936"/>
        <end position="996"/>
    </location>
</feature>
<dbReference type="GeneID" id="100893604"/>
<dbReference type="Pfam" id="PF22697">
    <property type="entry name" value="SOS1_NGEF_PH"/>
    <property type="match status" value="1"/>
</dbReference>
<dbReference type="Proteomes" id="UP000007110">
    <property type="component" value="Unassembled WGS sequence"/>
</dbReference>